<feature type="region of interest" description="Disordered" evidence="1">
    <location>
        <begin position="928"/>
        <end position="953"/>
    </location>
</feature>
<dbReference type="InterPro" id="IPR041677">
    <property type="entry name" value="DNA2/NAM7_AAA_11"/>
</dbReference>
<feature type="domain" description="DNA2/NAM7 helicase helicase" evidence="2">
    <location>
        <begin position="733"/>
        <end position="926"/>
    </location>
</feature>
<dbReference type="GO" id="GO:0031048">
    <property type="term" value="P:regulatory ncRNA-mediated heterochromatin formation"/>
    <property type="evidence" value="ECO:0007669"/>
    <property type="project" value="TreeGrafter"/>
</dbReference>
<dbReference type="InterPro" id="IPR027417">
    <property type="entry name" value="P-loop_NTPase"/>
</dbReference>
<dbReference type="Gene3D" id="3.40.50.300">
    <property type="entry name" value="P-loop containing nucleotide triphosphate hydrolases"/>
    <property type="match status" value="3"/>
</dbReference>
<proteinExistence type="evidence at transcript level"/>
<dbReference type="CDD" id="cd18808">
    <property type="entry name" value="SF1_C_Upf1"/>
    <property type="match status" value="1"/>
</dbReference>
<evidence type="ECO:0000259" key="4">
    <source>
        <dbReference type="Pfam" id="PF25396"/>
    </source>
</evidence>
<accession>F1KQR6</accession>
<dbReference type="GO" id="GO:0031380">
    <property type="term" value="C:nuclear RNA-directed RNA polymerase complex"/>
    <property type="evidence" value="ECO:0007669"/>
    <property type="project" value="TreeGrafter"/>
</dbReference>
<dbReference type="PANTHER" id="PTHR10887">
    <property type="entry name" value="DNA2/NAM7 HELICASE FAMILY"/>
    <property type="match status" value="1"/>
</dbReference>
<dbReference type="InterPro" id="IPR041679">
    <property type="entry name" value="DNA2/NAM7-like_C"/>
</dbReference>
<sequence>MSSTLTSGPPSLTIMERDWAVVIYGDRHKNLIDCNLARSFAKVFVEKSTVFAIFRLSDYPSIFFSKNLSILFDEVRELHSEQQPNAPLMLVVFINDSGEHSISERFCKAFSELMFIMDVSGDQFIACSRDSSYMQIIEWLRKMSATIDDYENPPELCQMPRKPYSSQSDLRSSNMTEIASASSPSQSQSSDLQRGSDSPRNQIDSRFEQSHDSTPSSFLRVNESNRNMIERSGFTQNSNNDSIFDRYRLENEQETMMEDDEGNTTLGFRVLMRTLEDIEKLDEPLTEVDLLTYIDTTSLQNRLSKPWSSREKNGRLLKLLCAALSTKLPDKQHDVALFTKRLFTSGFPQRVFFEGVFPAVESSSFWDWDMLYSLRDLLKLLYIARPFNPHGMEGLMKDVERFLERLPDQFWKEVPQMARDEIVALMDSLDVHFESVSNEEAIFDVDDEEYRPAWVDCDQTEPPQDFRTLPVRLVQSDIIHPVRPYLRRNKEKGSFSDIEQYLDVQFRLLREDFVSPMRDGIAVWKAHINDDAFLSRSRDLYEQLDLLIISGVRIEGAQIKRSSGETLRYIKFQPSTDYLDASSQKLKFGQMVAFSSDGFKEEALFATIVERPDSRLTEGRIGVSFTSESEPKVSKAKIYTLVESNAYFEMYQHVLEVLKHFGNEIPLPFARYLVDAETEVKLPAYLTRPLATDTHDSDSDEAPKTVPTEISVYGTKYPIKRLMYTLDGEKMGLDEHQRNALVNALKSELAILQGPPGTGKTFIGRVLVRVLFENMQLWNPARTHPLLVVCYTNHALDQFLESILEDFNDSELSKGFPTVVRLGGRCKNELLQRCMKAQILEDFDELIDEVAKAEKNTIMGQRAKIIRKIGERSAILNERKRDIITYEWLSKVISQQHRKQFSNLRRKAGRTSRRLQTMDETLSEWLTTGASAEEERSAGGALSPEDGVGDGSMQDLTLQQRPFVKSVEKGSNDAQGQWNAEETACGFSSDPSVTDACGEESEVASDVEPVMTWKEIEEALMESEIDISDHYHLGAWDLDEDGRGCKSEEVRIFPPITSRGKYHIQIQYNRDIVARLNAIKGDILKAKALSSSEAASIKNIDTLHQSRRWMLYAFWVEQLKDLANKELNTLFQHYQKHVLKVKEAYEKLDEIVLRKALVIGATTTGAAKSRSLLQRLACPIVIIEEAAEVLEAHVLASITEKCEHAILIGDHQQLRPNPAVHVLAREYKLEISMFERLVKNNYPYSSLVYQHRMAPSISGPLMPIFYPLLEDAENVRTYPDVKGCKYNLFFKTHHEPETEVNSMSHCNNFEGDFAVELAAYLCKQGYSGEQITLLCTYSAQSAYVRMSVESRFDLTDTPRVENVDNYQGEENDIVILCLVRSYPSETIGFLAVSNRVCVALSRAKIGFYIVGNIDFLANHSRLWAKIDKSLRQNECIGEGFPIVCSIHKSVQEIYDAKEFKLKSPDGGCTLDCNVELKCGHLCGRKCHIDDQEHMKPCIQQCNKICNCRFQHRCTKRCGEPCGSCTSIVSEVFPCGHSAAVACVLYGKRGCTHRCEKILECKHRCANKCGEPCTLKCVQTMERQLACGHRVGVKCSEDVTKYKCRVLSEKLCPRGHSTIVECSMIEAPCKAPCGRPLPCGHLCQSECCECVSRLKCDEHCKAQCGKLLKCGHKCIRSCGEDCEPCLATCLHECQHMCCGEQPTVAEFGAQTEVQ</sequence>
<dbReference type="CDD" id="cd06008">
    <property type="entry name" value="NF-X1-zinc-finger"/>
    <property type="match status" value="1"/>
</dbReference>
<name>F1KQR6_ASCSU</name>
<feature type="compositionally biased region" description="Polar residues" evidence="1">
    <location>
        <begin position="191"/>
        <end position="202"/>
    </location>
</feature>
<feature type="domain" description="DNA2/NAM7 helicase-like C-terminal" evidence="3">
    <location>
        <begin position="1229"/>
        <end position="1413"/>
    </location>
</feature>
<dbReference type="EMBL" id="JI164339">
    <property type="protein sequence ID" value="ADY40220.1"/>
    <property type="molecule type" value="mRNA"/>
</dbReference>
<dbReference type="InterPro" id="IPR045055">
    <property type="entry name" value="DNA2/NAM7-like"/>
</dbReference>
<evidence type="ECO:0000256" key="1">
    <source>
        <dbReference type="SAM" id="MobiDB-lite"/>
    </source>
</evidence>
<dbReference type="Pfam" id="PF13087">
    <property type="entry name" value="AAA_12"/>
    <property type="match status" value="1"/>
</dbReference>
<dbReference type="InterPro" id="IPR047187">
    <property type="entry name" value="SF1_C_Upf1"/>
</dbReference>
<dbReference type="Pfam" id="PF13086">
    <property type="entry name" value="AAA_11"/>
    <property type="match status" value="2"/>
</dbReference>
<reference evidence="5" key="1">
    <citation type="journal article" date="2011" name="Genome Res.">
        <title>Deep small RNA sequencing from the nematode Ascaris reveals conservation, functional diversification, and novel developmental profiles.</title>
        <authorList>
            <person name="Wang J."/>
            <person name="Czech B."/>
            <person name="Crunk A."/>
            <person name="Wallace A."/>
            <person name="Mitreva M."/>
            <person name="Hannon G.J."/>
            <person name="Davis R.E."/>
        </authorList>
    </citation>
    <scope>NUCLEOTIDE SEQUENCE</scope>
</reference>
<dbReference type="InterPro" id="IPR057373">
    <property type="entry name" value="ZNFX1"/>
</dbReference>
<evidence type="ECO:0000259" key="2">
    <source>
        <dbReference type="Pfam" id="PF13086"/>
    </source>
</evidence>
<dbReference type="SUPFAM" id="SSF52540">
    <property type="entry name" value="P-loop containing nucleoside triphosphate hydrolases"/>
    <property type="match status" value="1"/>
</dbReference>
<feature type="region of interest" description="Disordered" evidence="1">
    <location>
        <begin position="151"/>
        <end position="220"/>
    </location>
</feature>
<feature type="domain" description="ZNFX1" evidence="4">
    <location>
        <begin position="545"/>
        <end position="645"/>
    </location>
</feature>
<feature type="compositionally biased region" description="Polar residues" evidence="1">
    <location>
        <begin position="164"/>
        <end position="177"/>
    </location>
</feature>
<dbReference type="PANTHER" id="PTHR10887:SF341">
    <property type="entry name" value="NFX1-TYPE ZINC FINGER-CONTAINING PROTEIN 1"/>
    <property type="match status" value="1"/>
</dbReference>
<dbReference type="Pfam" id="PF25396">
    <property type="entry name" value="ZNFX1"/>
    <property type="match status" value="1"/>
</dbReference>
<organism evidence="5">
    <name type="scientific">Ascaris suum</name>
    <name type="common">Pig roundworm</name>
    <name type="synonym">Ascaris lumbricoides</name>
    <dbReference type="NCBI Taxonomy" id="6253"/>
    <lineage>
        <taxon>Eukaryota</taxon>
        <taxon>Metazoa</taxon>
        <taxon>Ecdysozoa</taxon>
        <taxon>Nematoda</taxon>
        <taxon>Chromadorea</taxon>
        <taxon>Rhabditida</taxon>
        <taxon>Spirurina</taxon>
        <taxon>Ascaridomorpha</taxon>
        <taxon>Ascaridoidea</taxon>
        <taxon>Ascarididae</taxon>
        <taxon>Ascaris</taxon>
    </lineage>
</organism>
<evidence type="ECO:0000313" key="5">
    <source>
        <dbReference type="EMBL" id="ADY40220.1"/>
    </source>
</evidence>
<evidence type="ECO:0000259" key="3">
    <source>
        <dbReference type="Pfam" id="PF13087"/>
    </source>
</evidence>
<dbReference type="GO" id="GO:0004386">
    <property type="term" value="F:helicase activity"/>
    <property type="evidence" value="ECO:0007669"/>
    <property type="project" value="InterPro"/>
</dbReference>
<feature type="compositionally biased region" description="Low complexity" evidence="1">
    <location>
        <begin position="179"/>
        <end position="190"/>
    </location>
</feature>
<protein>
    <submittedName>
        <fullName evidence="5">NFX1-type zinc finger-containing protein 1</fullName>
    </submittedName>
</protein>
<feature type="domain" description="DNA2/NAM7 helicase helicase" evidence="2">
    <location>
        <begin position="1090"/>
        <end position="1216"/>
    </location>
</feature>